<evidence type="ECO:0000313" key="1">
    <source>
        <dbReference type="EMBL" id="OHU08514.1"/>
    </source>
</evidence>
<proteinExistence type="predicted"/>
<reference evidence="1 2" key="1">
    <citation type="submission" date="2016-10" db="EMBL/GenBank/DDBJ databases">
        <title>Evaluation of Human, Animal and Environmental Mycobacterium chelonae Isolates by Core Genome Phylogenomic Analysis, Targeted Gene Comparison, and Anti-microbial Susceptibility Patterns: A Tale of Mistaken Identities.</title>
        <authorList>
            <person name="Fogelson S.B."/>
            <person name="Camus A.C."/>
            <person name="Lorenz W."/>
            <person name="Vasireddy R."/>
            <person name="Vasireddy S."/>
            <person name="Smith T."/>
            <person name="Brown-Elliott B.A."/>
            <person name="Wallace R.J.Jr."/>
            <person name="Hasan N.A."/>
            <person name="Reischl U."/>
            <person name="Sanchez S."/>
        </authorList>
    </citation>
    <scope>NUCLEOTIDE SEQUENCE [LARGE SCALE GENOMIC DNA]</scope>
    <source>
        <strain evidence="1 2">8528</strain>
    </source>
</reference>
<dbReference type="Proteomes" id="UP000179621">
    <property type="component" value="Unassembled WGS sequence"/>
</dbReference>
<keyword evidence="2" id="KW-1185">Reference proteome</keyword>
<evidence type="ECO:0000313" key="2">
    <source>
        <dbReference type="Proteomes" id="UP000179621"/>
    </source>
</evidence>
<organism evidence="1 2">
    <name type="scientific">Mycobacteroides saopaulense</name>
    <dbReference type="NCBI Taxonomy" id="1578165"/>
    <lineage>
        <taxon>Bacteria</taxon>
        <taxon>Bacillati</taxon>
        <taxon>Actinomycetota</taxon>
        <taxon>Actinomycetes</taxon>
        <taxon>Mycobacteriales</taxon>
        <taxon>Mycobacteriaceae</taxon>
        <taxon>Mycobacteroides</taxon>
    </lineage>
</organism>
<protein>
    <submittedName>
        <fullName evidence="1">Uncharacterized protein</fullName>
    </submittedName>
</protein>
<sequence length="265" mass="29827">MSQLQRAELGEDTYPLGVCRIRFPEHGAPVIHLDERSMIGHETALRVCETLLPISGPDGPMEHGVAGLRVLNVSGRDLTVGLMGTSAALTIRAAVSWRQVLSLRQRQLETYGSYPRWDPACPLEYEDEIVDIYASCAPLGSALLRRLAIFHSLGAPYIVDGWINPDTWILELTTDHVSTYSPDLAIQHDKFLAVLCDEHLGLPLRIDIDTSYCICQRPFGYGAACAYTLVPRYGQSRQKLQIRFRWIPGQRNYAETLHRARKNRK</sequence>
<dbReference type="EMBL" id="MLIH01000027">
    <property type="protein sequence ID" value="OHU08514.1"/>
    <property type="molecule type" value="Genomic_DNA"/>
</dbReference>
<gene>
    <name evidence="1" type="ORF">BKG73_15730</name>
</gene>
<comment type="caution">
    <text evidence="1">The sequence shown here is derived from an EMBL/GenBank/DDBJ whole genome shotgun (WGS) entry which is preliminary data.</text>
</comment>
<accession>A0ABX3BXN4</accession>
<name>A0ABX3BXN4_9MYCO</name>